<proteinExistence type="predicted"/>
<reference evidence="2" key="1">
    <citation type="journal article" date="2022" name="Mol. Ecol. Resour.">
        <title>The genomes of chicory, endive, great burdock and yacon provide insights into Asteraceae palaeo-polyploidization history and plant inulin production.</title>
        <authorList>
            <person name="Fan W."/>
            <person name="Wang S."/>
            <person name="Wang H."/>
            <person name="Wang A."/>
            <person name="Jiang F."/>
            <person name="Liu H."/>
            <person name="Zhao H."/>
            <person name="Xu D."/>
            <person name="Zhang Y."/>
        </authorList>
    </citation>
    <scope>NUCLEOTIDE SEQUENCE [LARGE SCALE GENOMIC DNA]</scope>
    <source>
        <strain evidence="2">cv. Yunnan</strain>
    </source>
</reference>
<protein>
    <submittedName>
        <fullName evidence="1">Uncharacterized protein</fullName>
    </submittedName>
</protein>
<evidence type="ECO:0000313" key="1">
    <source>
        <dbReference type="EMBL" id="KAI3787506.1"/>
    </source>
</evidence>
<reference evidence="1 2" key="2">
    <citation type="journal article" date="2022" name="Mol. Ecol. Resour.">
        <title>The genomes of chicory, endive, great burdock and yacon provide insights into Asteraceae paleo-polyploidization history and plant inulin production.</title>
        <authorList>
            <person name="Fan W."/>
            <person name="Wang S."/>
            <person name="Wang H."/>
            <person name="Wang A."/>
            <person name="Jiang F."/>
            <person name="Liu H."/>
            <person name="Zhao H."/>
            <person name="Xu D."/>
            <person name="Zhang Y."/>
        </authorList>
    </citation>
    <scope>NUCLEOTIDE SEQUENCE [LARGE SCALE GENOMIC DNA]</scope>
    <source>
        <strain evidence="2">cv. Yunnan</strain>
        <tissue evidence="1">Leaves</tissue>
    </source>
</reference>
<comment type="caution">
    <text evidence="1">The sequence shown here is derived from an EMBL/GenBank/DDBJ whole genome shotgun (WGS) entry which is preliminary data.</text>
</comment>
<organism evidence="1 2">
    <name type="scientific">Smallanthus sonchifolius</name>
    <dbReference type="NCBI Taxonomy" id="185202"/>
    <lineage>
        <taxon>Eukaryota</taxon>
        <taxon>Viridiplantae</taxon>
        <taxon>Streptophyta</taxon>
        <taxon>Embryophyta</taxon>
        <taxon>Tracheophyta</taxon>
        <taxon>Spermatophyta</taxon>
        <taxon>Magnoliopsida</taxon>
        <taxon>eudicotyledons</taxon>
        <taxon>Gunneridae</taxon>
        <taxon>Pentapetalae</taxon>
        <taxon>asterids</taxon>
        <taxon>campanulids</taxon>
        <taxon>Asterales</taxon>
        <taxon>Asteraceae</taxon>
        <taxon>Asteroideae</taxon>
        <taxon>Heliantheae alliance</taxon>
        <taxon>Millerieae</taxon>
        <taxon>Smallanthus</taxon>
    </lineage>
</organism>
<accession>A0ACB9GWB4</accession>
<dbReference type="EMBL" id="CM042030">
    <property type="protein sequence ID" value="KAI3787506.1"/>
    <property type="molecule type" value="Genomic_DNA"/>
</dbReference>
<gene>
    <name evidence="1" type="ORF">L1987_42023</name>
</gene>
<keyword evidence="2" id="KW-1185">Reference proteome</keyword>
<sequence>MSLPLMATPRCASILSPCFASADRRTSTHRLSEFIHIAASISLSTFYSPSSFQFLKLAIDHQETTLVREIKPKNRRIMGAGRPDEEEQKWPPWLKPMLRETFFVQCKLHADAHKSECNMYCFDCMNGSLCSLCLNQHKDHRAIQIRRSSYHDVIRVSEIQKYLDISSVQTYVINSAKVVFLNERPQPRPGKGVTNTCEVCDRSLLDSFRFCSLGCQIVGTSKNFERKRKISPEKKHLMMSVSDSEDSYSSSSHGRVRSFTPSTPPPTTASFRTAKRRKGIPHRAPMGGLVIEY</sequence>
<name>A0ACB9GWB4_9ASTR</name>
<evidence type="ECO:0000313" key="2">
    <source>
        <dbReference type="Proteomes" id="UP001056120"/>
    </source>
</evidence>
<dbReference type="Proteomes" id="UP001056120">
    <property type="component" value="Linkage Group LG13"/>
</dbReference>